<evidence type="ECO:0000313" key="10">
    <source>
        <dbReference type="Proteomes" id="UP000799437"/>
    </source>
</evidence>
<dbReference type="GeneID" id="54482824"/>
<evidence type="ECO:0000313" key="9">
    <source>
        <dbReference type="EMBL" id="KAF2759499.1"/>
    </source>
</evidence>
<dbReference type="GO" id="GO:0005886">
    <property type="term" value="C:plasma membrane"/>
    <property type="evidence" value="ECO:0007669"/>
    <property type="project" value="TreeGrafter"/>
</dbReference>
<dbReference type="Gene3D" id="1.20.870.10">
    <property type="entry name" value="Son of sevenless (SoS) protein Chain: S domain 1"/>
    <property type="match status" value="1"/>
</dbReference>
<evidence type="ECO:0000256" key="5">
    <source>
        <dbReference type="SAM" id="MobiDB-lite"/>
    </source>
</evidence>
<evidence type="ECO:0000256" key="1">
    <source>
        <dbReference type="ARBA" id="ARBA00022443"/>
    </source>
</evidence>
<dbReference type="CDD" id="cd00155">
    <property type="entry name" value="RasGEF"/>
    <property type="match status" value="1"/>
</dbReference>
<dbReference type="InterPro" id="IPR001895">
    <property type="entry name" value="RASGEF_cat_dom"/>
</dbReference>
<dbReference type="Gene3D" id="1.10.840.10">
    <property type="entry name" value="Ras guanine-nucleotide exchange factors catalytic domain"/>
    <property type="match status" value="1"/>
</dbReference>
<feature type="domain" description="Ras-GEF" evidence="7">
    <location>
        <begin position="916"/>
        <end position="1161"/>
    </location>
</feature>
<dbReference type="SUPFAM" id="SSF50044">
    <property type="entry name" value="SH3-domain"/>
    <property type="match status" value="1"/>
</dbReference>
<name>A0A6A6WBE6_9PEZI</name>
<keyword evidence="2 3" id="KW-0344">Guanine-nucleotide releasing factor</keyword>
<feature type="compositionally biased region" description="Polar residues" evidence="5">
    <location>
        <begin position="23"/>
        <end position="51"/>
    </location>
</feature>
<dbReference type="EMBL" id="ML996569">
    <property type="protein sequence ID" value="KAF2759499.1"/>
    <property type="molecule type" value="Genomic_DNA"/>
</dbReference>
<evidence type="ECO:0000259" key="6">
    <source>
        <dbReference type="PROSITE" id="PS50002"/>
    </source>
</evidence>
<dbReference type="CDD" id="cd06224">
    <property type="entry name" value="REM"/>
    <property type="match status" value="1"/>
</dbReference>
<reference evidence="9" key="1">
    <citation type="journal article" date="2020" name="Stud. Mycol.">
        <title>101 Dothideomycetes genomes: a test case for predicting lifestyles and emergence of pathogens.</title>
        <authorList>
            <person name="Haridas S."/>
            <person name="Albert R."/>
            <person name="Binder M."/>
            <person name="Bloem J."/>
            <person name="Labutti K."/>
            <person name="Salamov A."/>
            <person name="Andreopoulos B."/>
            <person name="Baker S."/>
            <person name="Barry K."/>
            <person name="Bills G."/>
            <person name="Bluhm B."/>
            <person name="Cannon C."/>
            <person name="Castanera R."/>
            <person name="Culley D."/>
            <person name="Daum C."/>
            <person name="Ezra D."/>
            <person name="Gonzalez J."/>
            <person name="Henrissat B."/>
            <person name="Kuo A."/>
            <person name="Liang C."/>
            <person name="Lipzen A."/>
            <person name="Lutzoni F."/>
            <person name="Magnuson J."/>
            <person name="Mondo S."/>
            <person name="Nolan M."/>
            <person name="Ohm R."/>
            <person name="Pangilinan J."/>
            <person name="Park H.-J."/>
            <person name="Ramirez L."/>
            <person name="Alfaro M."/>
            <person name="Sun H."/>
            <person name="Tritt A."/>
            <person name="Yoshinaga Y."/>
            <person name="Zwiers L.-H."/>
            <person name="Turgeon B."/>
            <person name="Goodwin S."/>
            <person name="Spatafora J."/>
            <person name="Crous P."/>
            <person name="Grigoriev I."/>
        </authorList>
    </citation>
    <scope>NUCLEOTIDE SEQUENCE</scope>
    <source>
        <strain evidence="9">CBS 121739</strain>
    </source>
</reference>
<sequence length="1205" mass="132794">MTRTSAIVGPLIINKGRDHSRTRSSASRYTLQSSGKSCRSPSLRSQSQISPPLTPRTSREHVHPSLELTPVFHNYIRAFYHFHPSTTVSSAGDESSITVPINQGDVILVHSIHPNGWADGTLVADGSRGWLPTNYCEVYDPSQMQKLLTSLTHLWDLVRVGENGDLTAFAKQDYVRGMIGGVRFLLETSQCLTRDDLLVQSHEGLRKFRKGLLGDLSTLVKTAKKLQALLLDGVADNTIYDMLDDLVFKALKLVARAVRFLDLWTNDAVSPGNQVQEPTCIQRPLTPPNEIFPDPATSTAVALAQQPGTSNIAEQTHISHQPPATASTTPTPVHIRTPTSVTPLTTSPPSNRWSTSHRVSYNNKLSGVRNGNLASERLCQAHDSFLGFIGSFIGIHLQSRSAAELLQTTQQSVLACEELLAVVDAVWERDRQQTVSLYLAKTNMRSQLVELVKATRALFNTCDEDNGDDFFTPDQGKQLVAAATDCVRAAGECVTSSRCVIEIIGDFDFEYSTQDLATAILQNLDHATTQPPQLCDEPLNTSHPPPEKPLPERPSTSSKQILSLPEKNETKSLPEPPSLPPVSLDRNTQIEIVESPVALSFRASNSDSITTESIPTSSKLAPAEVSQPELVSPTDSAMSQSPVLPFQRFFGKSFRTGSVIASVTDSCSTYPNSLRGDNASIVSHASTRATTPEQQPRPMTSFESFPSEVGFGSEECSMVEDKLLETTFVHELVYNKDGHISGGSLAALVEQLTLHDSTPDPMFVNTFYLTFRLFTTPLEFANSLMQRFDYVGDSSELGLPVRLRIFNVFKGWLESHWQSDSDTIVLDNIVEFAMDKLQVSLPAAGRRLAELAGKVAAFHATSSGAQLLSHVGKTSTSSSIYAGSEKDAPTPIVSKSQMVALKNARLGAPLSIMDLDPLELARQFTIIESSTFCAIQPEELLSSKWTKKNGEKAPNVRAMSTLSTDLANLVADSILSLEDAKKRALIIKKWVKISMKCLELNNYDSLMAIICSLNSSMVLRLKRTWELVSQKNKTRLEELKKIVDVGRNYAILRQRLQNHEAPCIPFVGIYLTDLTFVDVGNQTTRQLPNDGRRQSVSVINFDKHIRTAKIIGQLQRLQVPYNLTPVPEMQDWLEAQIQRVRTSDQANVQNYYRRSLLLEPRQAGIPNFAAQDSLSSTTSPTSVDKKFDFMGAFSFSTSVTKEKAT</sequence>
<dbReference type="InterPro" id="IPR036964">
    <property type="entry name" value="RASGEF_cat_dom_sf"/>
</dbReference>
<dbReference type="SMART" id="SM00229">
    <property type="entry name" value="RasGEFN"/>
    <property type="match status" value="1"/>
</dbReference>
<dbReference type="PROSITE" id="PS50212">
    <property type="entry name" value="RASGEF_NTER"/>
    <property type="match status" value="1"/>
</dbReference>
<dbReference type="OrthoDB" id="546434at2759"/>
<dbReference type="PANTHER" id="PTHR23113:SF354">
    <property type="entry name" value="BUD SITE SELECTION PROTEIN 5"/>
    <property type="match status" value="1"/>
</dbReference>
<dbReference type="Pfam" id="PF00618">
    <property type="entry name" value="RasGEF_N"/>
    <property type="match status" value="1"/>
</dbReference>
<feature type="region of interest" description="Disordered" evidence="5">
    <location>
        <begin position="606"/>
        <end position="639"/>
    </location>
</feature>
<keyword evidence="10" id="KW-1185">Reference proteome</keyword>
<dbReference type="Proteomes" id="UP000799437">
    <property type="component" value="Unassembled WGS sequence"/>
</dbReference>
<feature type="domain" description="SH3" evidence="6">
    <location>
        <begin position="71"/>
        <end position="141"/>
    </location>
</feature>
<dbReference type="InterPro" id="IPR000651">
    <property type="entry name" value="Ras-like_Gua-exchang_fac_N"/>
</dbReference>
<dbReference type="Pfam" id="PF00617">
    <property type="entry name" value="RasGEF"/>
    <property type="match status" value="1"/>
</dbReference>
<dbReference type="InterPro" id="IPR023578">
    <property type="entry name" value="Ras_GEF_dom_sf"/>
</dbReference>
<dbReference type="PANTHER" id="PTHR23113">
    <property type="entry name" value="GUANINE NUCLEOTIDE EXCHANGE FACTOR"/>
    <property type="match status" value="1"/>
</dbReference>
<evidence type="ECO:0000256" key="2">
    <source>
        <dbReference type="ARBA" id="ARBA00022658"/>
    </source>
</evidence>
<accession>A0A6A6WBE6</accession>
<dbReference type="RefSeq" id="XP_033601950.1">
    <property type="nucleotide sequence ID" value="XM_033741770.1"/>
</dbReference>
<dbReference type="GO" id="GO:0007265">
    <property type="term" value="P:Ras protein signal transduction"/>
    <property type="evidence" value="ECO:0007669"/>
    <property type="project" value="TreeGrafter"/>
</dbReference>
<dbReference type="PROSITE" id="PS50009">
    <property type="entry name" value="RASGEF_CAT"/>
    <property type="match status" value="1"/>
</dbReference>
<dbReference type="InterPro" id="IPR008937">
    <property type="entry name" value="Ras-like_GEF"/>
</dbReference>
<protein>
    <submittedName>
        <fullName evidence="9">Ras GEF</fullName>
    </submittedName>
</protein>
<dbReference type="SUPFAM" id="SSF48366">
    <property type="entry name" value="Ras GEF"/>
    <property type="match status" value="1"/>
</dbReference>
<dbReference type="InterPro" id="IPR001452">
    <property type="entry name" value="SH3_domain"/>
</dbReference>
<feature type="compositionally biased region" description="Polar residues" evidence="5">
    <location>
        <begin position="606"/>
        <end position="619"/>
    </location>
</feature>
<evidence type="ECO:0000256" key="3">
    <source>
        <dbReference type="PROSITE-ProRule" id="PRU00168"/>
    </source>
</evidence>
<feature type="domain" description="N-terminal Ras-GEF" evidence="8">
    <location>
        <begin position="736"/>
        <end position="856"/>
    </location>
</feature>
<dbReference type="SMART" id="SM00326">
    <property type="entry name" value="SH3"/>
    <property type="match status" value="1"/>
</dbReference>
<feature type="region of interest" description="Disordered" evidence="5">
    <location>
        <begin position="565"/>
        <end position="584"/>
    </location>
</feature>
<proteinExistence type="predicted"/>
<dbReference type="InterPro" id="IPR019804">
    <property type="entry name" value="Ras_G-nucl-exch_fac_CS"/>
</dbReference>
<dbReference type="InterPro" id="IPR036028">
    <property type="entry name" value="SH3-like_dom_sf"/>
</dbReference>
<dbReference type="Gene3D" id="2.30.30.40">
    <property type="entry name" value="SH3 Domains"/>
    <property type="match status" value="1"/>
</dbReference>
<feature type="compositionally biased region" description="Low complexity" evidence="5">
    <location>
        <begin position="322"/>
        <end position="350"/>
    </location>
</feature>
<dbReference type="AlphaFoldDB" id="A0A6A6WBE6"/>
<dbReference type="PROSITE" id="PS00720">
    <property type="entry name" value="RASGEF"/>
    <property type="match status" value="1"/>
</dbReference>
<feature type="region of interest" description="Disordered" evidence="5">
    <location>
        <begin position="1"/>
        <end position="62"/>
    </location>
</feature>
<organism evidence="9 10">
    <name type="scientific">Pseudovirgaria hyperparasitica</name>
    <dbReference type="NCBI Taxonomy" id="470096"/>
    <lineage>
        <taxon>Eukaryota</taxon>
        <taxon>Fungi</taxon>
        <taxon>Dikarya</taxon>
        <taxon>Ascomycota</taxon>
        <taxon>Pezizomycotina</taxon>
        <taxon>Dothideomycetes</taxon>
        <taxon>Dothideomycetes incertae sedis</taxon>
        <taxon>Acrospermales</taxon>
        <taxon>Acrospermaceae</taxon>
        <taxon>Pseudovirgaria</taxon>
    </lineage>
</organism>
<evidence type="ECO:0000259" key="7">
    <source>
        <dbReference type="PROSITE" id="PS50009"/>
    </source>
</evidence>
<evidence type="ECO:0000256" key="4">
    <source>
        <dbReference type="PROSITE-ProRule" id="PRU00192"/>
    </source>
</evidence>
<dbReference type="SMART" id="SM00147">
    <property type="entry name" value="RasGEF"/>
    <property type="match status" value="1"/>
</dbReference>
<evidence type="ECO:0000259" key="8">
    <source>
        <dbReference type="PROSITE" id="PS50212"/>
    </source>
</evidence>
<feature type="region of interest" description="Disordered" evidence="5">
    <location>
        <begin position="321"/>
        <end position="357"/>
    </location>
</feature>
<feature type="region of interest" description="Disordered" evidence="5">
    <location>
        <begin position="529"/>
        <end position="560"/>
    </location>
</feature>
<keyword evidence="1 4" id="KW-0728">SH3 domain</keyword>
<dbReference type="PROSITE" id="PS50002">
    <property type="entry name" value="SH3"/>
    <property type="match status" value="1"/>
</dbReference>
<gene>
    <name evidence="9" type="ORF">EJ05DRAFT_437025</name>
</gene>
<dbReference type="GO" id="GO:0005085">
    <property type="term" value="F:guanyl-nucleotide exchange factor activity"/>
    <property type="evidence" value="ECO:0007669"/>
    <property type="project" value="UniProtKB-KW"/>
</dbReference>